<comment type="caution">
    <text evidence="1">The sequence shown here is derived from an EMBL/GenBank/DDBJ whole genome shotgun (WGS) entry which is preliminary data.</text>
</comment>
<organism evidence="1 2">
    <name type="scientific">Hymenobacter fastidiosus</name>
    <dbReference type="NCBI Taxonomy" id="486264"/>
    <lineage>
        <taxon>Bacteria</taxon>
        <taxon>Pseudomonadati</taxon>
        <taxon>Bacteroidota</taxon>
        <taxon>Cytophagia</taxon>
        <taxon>Cytophagales</taxon>
        <taxon>Hymenobacteraceae</taxon>
        <taxon>Hymenobacter</taxon>
    </lineage>
</organism>
<sequence>MGAEAHAGGYGIIVEYAQHAEIHSLPVAVAGKAEGVVGVEPAVAGVAAGVGGGQDSWHDKSGKESGELPVAGLIWVHT</sequence>
<dbReference type="EMBL" id="BAABDJ010000022">
    <property type="protein sequence ID" value="GAA4009433.1"/>
    <property type="molecule type" value="Genomic_DNA"/>
</dbReference>
<gene>
    <name evidence="1" type="ORF">GCM10022408_21910</name>
</gene>
<evidence type="ECO:0000313" key="1">
    <source>
        <dbReference type="EMBL" id="GAA4009433.1"/>
    </source>
</evidence>
<reference evidence="2" key="1">
    <citation type="journal article" date="2019" name="Int. J. Syst. Evol. Microbiol.">
        <title>The Global Catalogue of Microorganisms (GCM) 10K type strain sequencing project: providing services to taxonomists for standard genome sequencing and annotation.</title>
        <authorList>
            <consortium name="The Broad Institute Genomics Platform"/>
            <consortium name="The Broad Institute Genome Sequencing Center for Infectious Disease"/>
            <person name="Wu L."/>
            <person name="Ma J."/>
        </authorList>
    </citation>
    <scope>NUCLEOTIDE SEQUENCE [LARGE SCALE GENOMIC DNA]</scope>
    <source>
        <strain evidence="2">JCM 17224</strain>
    </source>
</reference>
<dbReference type="Proteomes" id="UP001500567">
    <property type="component" value="Unassembled WGS sequence"/>
</dbReference>
<protein>
    <submittedName>
        <fullName evidence="1">Uncharacterized protein</fullName>
    </submittedName>
</protein>
<keyword evidence="2" id="KW-1185">Reference proteome</keyword>
<name>A0ABP7SBD9_9BACT</name>
<accession>A0ABP7SBD9</accession>
<proteinExistence type="predicted"/>
<evidence type="ECO:0000313" key="2">
    <source>
        <dbReference type="Proteomes" id="UP001500567"/>
    </source>
</evidence>